<reference evidence="1" key="1">
    <citation type="submission" date="2019-10" db="EMBL/GenBank/DDBJ databases">
        <title>The sequence and de novo assembly of the wild yak genome.</title>
        <authorList>
            <person name="Liu Y."/>
        </authorList>
    </citation>
    <scope>NUCLEOTIDE SEQUENCE [LARGE SCALE GENOMIC DNA]</scope>
    <source>
        <strain evidence="1">WY2019</strain>
    </source>
</reference>
<protein>
    <submittedName>
        <fullName evidence="1">Uncharacterized protein</fullName>
    </submittedName>
</protein>
<dbReference type="AlphaFoldDB" id="A0A6B0RDB3"/>
<name>A0A6B0RDB3_9CETA</name>
<accession>A0A6B0RDB3</accession>
<evidence type="ECO:0000313" key="2">
    <source>
        <dbReference type="Proteomes" id="UP000322234"/>
    </source>
</evidence>
<sequence length="72" mass="8389">MLLTMVLRIICLQGYNLPNPEILVILVQPSSEFLSQDQYVDSFKGSVPEVVENMKKQRMRHKEFIQNHPDVC</sequence>
<gene>
    <name evidence="1" type="ORF">E5288_WYG001598</name>
</gene>
<organism evidence="1 2">
    <name type="scientific">Bos mutus</name>
    <name type="common">wild yak</name>
    <dbReference type="NCBI Taxonomy" id="72004"/>
    <lineage>
        <taxon>Eukaryota</taxon>
        <taxon>Metazoa</taxon>
        <taxon>Chordata</taxon>
        <taxon>Craniata</taxon>
        <taxon>Vertebrata</taxon>
        <taxon>Euteleostomi</taxon>
        <taxon>Mammalia</taxon>
        <taxon>Eutheria</taxon>
        <taxon>Laurasiatheria</taxon>
        <taxon>Artiodactyla</taxon>
        <taxon>Ruminantia</taxon>
        <taxon>Pecora</taxon>
        <taxon>Bovidae</taxon>
        <taxon>Bovinae</taxon>
        <taxon>Bos</taxon>
    </lineage>
</organism>
<proteinExistence type="predicted"/>
<keyword evidence="2" id="KW-1185">Reference proteome</keyword>
<evidence type="ECO:0000313" key="1">
    <source>
        <dbReference type="EMBL" id="MXQ87342.1"/>
    </source>
</evidence>
<dbReference type="EMBL" id="VBQZ03000037">
    <property type="protein sequence ID" value="MXQ87342.1"/>
    <property type="molecule type" value="Genomic_DNA"/>
</dbReference>
<dbReference type="Proteomes" id="UP000322234">
    <property type="component" value="Unassembled WGS sequence"/>
</dbReference>
<comment type="caution">
    <text evidence="1">The sequence shown here is derived from an EMBL/GenBank/DDBJ whole genome shotgun (WGS) entry which is preliminary data.</text>
</comment>